<evidence type="ECO:0000256" key="1">
    <source>
        <dbReference type="ARBA" id="ARBA00022574"/>
    </source>
</evidence>
<reference evidence="4" key="2">
    <citation type="journal article" date="2023" name="Science">
        <title>Genomic signatures of disease resistance in endangered staghorn corals.</title>
        <authorList>
            <person name="Vollmer S.V."/>
            <person name="Selwyn J.D."/>
            <person name="Despard B.A."/>
            <person name="Roesel C.L."/>
        </authorList>
    </citation>
    <scope>NUCLEOTIDE SEQUENCE</scope>
    <source>
        <strain evidence="4">K2</strain>
    </source>
</reference>
<dbReference type="GO" id="GO:0010506">
    <property type="term" value="P:regulation of autophagy"/>
    <property type="evidence" value="ECO:0007669"/>
    <property type="project" value="InterPro"/>
</dbReference>
<dbReference type="InterPro" id="IPR036322">
    <property type="entry name" value="WD40_repeat_dom_sf"/>
</dbReference>
<dbReference type="AlphaFoldDB" id="A0AAD9QDA3"/>
<dbReference type="PROSITE" id="PS50082">
    <property type="entry name" value="WD_REPEATS_2"/>
    <property type="match status" value="2"/>
</dbReference>
<keyword evidence="1 3" id="KW-0853">WD repeat</keyword>
<keyword evidence="2" id="KW-0677">Repeat</keyword>
<organism evidence="4 5">
    <name type="scientific">Acropora cervicornis</name>
    <name type="common">Staghorn coral</name>
    <dbReference type="NCBI Taxonomy" id="6130"/>
    <lineage>
        <taxon>Eukaryota</taxon>
        <taxon>Metazoa</taxon>
        <taxon>Cnidaria</taxon>
        <taxon>Anthozoa</taxon>
        <taxon>Hexacorallia</taxon>
        <taxon>Scleractinia</taxon>
        <taxon>Astrocoeniina</taxon>
        <taxon>Acroporidae</taxon>
        <taxon>Acropora</taxon>
    </lineage>
</organism>
<name>A0AAD9QDA3_ACRCE</name>
<feature type="repeat" description="WD" evidence="3">
    <location>
        <begin position="36"/>
        <end position="76"/>
    </location>
</feature>
<dbReference type="PROSITE" id="PS00678">
    <property type="entry name" value="WD_REPEATS_1"/>
    <property type="match status" value="1"/>
</dbReference>
<dbReference type="Pfam" id="PF25178">
    <property type="entry name" value="Beta-prop_WDR41"/>
    <property type="match status" value="1"/>
</dbReference>
<evidence type="ECO:0000313" key="4">
    <source>
        <dbReference type="EMBL" id="KAK2559089.1"/>
    </source>
</evidence>
<proteinExistence type="predicted"/>
<dbReference type="GO" id="GO:0005765">
    <property type="term" value="C:lysosomal membrane"/>
    <property type="evidence" value="ECO:0007669"/>
    <property type="project" value="TreeGrafter"/>
</dbReference>
<dbReference type="EMBL" id="JARQWQ010000041">
    <property type="protein sequence ID" value="KAK2559089.1"/>
    <property type="molecule type" value="Genomic_DNA"/>
</dbReference>
<protein>
    <submittedName>
        <fullName evidence="4">WD repeat-containing protein 41</fullName>
    </submittedName>
</protein>
<dbReference type="SMART" id="SM00320">
    <property type="entry name" value="WD40"/>
    <property type="match status" value="5"/>
</dbReference>
<dbReference type="InterPro" id="IPR019775">
    <property type="entry name" value="WD40_repeat_CS"/>
</dbReference>
<feature type="repeat" description="WD" evidence="3">
    <location>
        <begin position="104"/>
        <end position="128"/>
    </location>
</feature>
<dbReference type="Pfam" id="PF00400">
    <property type="entry name" value="WD40"/>
    <property type="match status" value="1"/>
</dbReference>
<dbReference type="InterPro" id="IPR015943">
    <property type="entry name" value="WD40/YVTN_repeat-like_dom_sf"/>
</dbReference>
<reference evidence="4" key="1">
    <citation type="journal article" date="2023" name="G3 (Bethesda)">
        <title>Whole genome assembly and annotation of the endangered Caribbean coral Acropora cervicornis.</title>
        <authorList>
            <person name="Selwyn J.D."/>
            <person name="Vollmer S.V."/>
        </authorList>
    </citation>
    <scope>NUCLEOTIDE SEQUENCE</scope>
    <source>
        <strain evidence="4">K2</strain>
    </source>
</reference>
<evidence type="ECO:0000313" key="5">
    <source>
        <dbReference type="Proteomes" id="UP001249851"/>
    </source>
</evidence>
<gene>
    <name evidence="4" type="ORF">P5673_018206</name>
</gene>
<dbReference type="InterPro" id="IPR001680">
    <property type="entry name" value="WD40_rpt"/>
</dbReference>
<dbReference type="Proteomes" id="UP001249851">
    <property type="component" value="Unassembled WGS sequence"/>
</dbReference>
<dbReference type="SUPFAM" id="SSF50978">
    <property type="entry name" value="WD40 repeat-like"/>
    <property type="match status" value="1"/>
</dbReference>
<dbReference type="PANTHER" id="PTHR22805">
    <property type="entry name" value="WDR41-RELATED"/>
    <property type="match status" value="1"/>
</dbReference>
<dbReference type="InterPro" id="IPR020472">
    <property type="entry name" value="WD40_PAC1"/>
</dbReference>
<comment type="caution">
    <text evidence="4">The sequence shown here is derived from an EMBL/GenBank/DDBJ whole genome shotgun (WGS) entry which is preliminary data.</text>
</comment>
<dbReference type="Gene3D" id="2.130.10.10">
    <property type="entry name" value="YVTN repeat-like/Quinoprotein amine dehydrogenase"/>
    <property type="match status" value="2"/>
</dbReference>
<evidence type="ECO:0000256" key="2">
    <source>
        <dbReference type="ARBA" id="ARBA00022737"/>
    </source>
</evidence>
<dbReference type="PANTHER" id="PTHR22805:SF2">
    <property type="entry name" value="WD REPEAT-CONTAINING PROTEIN 41"/>
    <property type="match status" value="1"/>
</dbReference>
<evidence type="ECO:0000256" key="3">
    <source>
        <dbReference type="PROSITE-ProRule" id="PRU00221"/>
    </source>
</evidence>
<sequence>MSRRRLTDNRGRQQIDCLPEIEDDQPRNPFTELRLLSFHTDIVRLLTIIDERRFASASDDNLAVIWDAKTGRRLNVLRGHTRPIKCMLLLRQRQQYQNEEEAASLLLTGSSDRTILVWDVNDGQCLHSISDHCGTVKCLVSIKGENIFFSGGQDLCLWNEKGELLDKVSRSTEHSDIHSLLPVKNKRLVAASNRSSLVVYSIESQRTAHDQEKLKISEIKKLSPHREAIRCLMVCLRRHHLTEQLSFGVHLPSLIQDSSIMLKIMKGLAILTLPRYIFASIGLGFYLYDAMSDKCLARVPNAHHGKIINSLLLCEGYIMATCSEDGSVRLWGSPNPRLVCDGSQMKQFTLQIERFLGLSSSEIHSLSTPLIPALIGECVAHSGAINMAVNLGREGFASCASDGLVVLWKID</sequence>
<accession>A0AAD9QDA3</accession>
<keyword evidence="5" id="KW-1185">Reference proteome</keyword>
<dbReference type="PRINTS" id="PR00320">
    <property type="entry name" value="GPROTEINBRPT"/>
</dbReference>
<dbReference type="InterPro" id="IPR040102">
    <property type="entry name" value="WDR41"/>
</dbReference>